<dbReference type="AlphaFoldDB" id="A0A5N3UWL3"/>
<keyword evidence="2" id="KW-0479">Metal-binding</keyword>
<dbReference type="Gene3D" id="1.50.10.10">
    <property type="match status" value="1"/>
</dbReference>
<dbReference type="PANTHER" id="PTHR12736">
    <property type="entry name" value="LANC-LIKE PROTEIN"/>
    <property type="match status" value="1"/>
</dbReference>
<dbReference type="GO" id="GO:0005975">
    <property type="term" value="P:carbohydrate metabolic process"/>
    <property type="evidence" value="ECO:0007669"/>
    <property type="project" value="InterPro"/>
</dbReference>
<feature type="signal peptide" evidence="3">
    <location>
        <begin position="1"/>
        <end position="20"/>
    </location>
</feature>
<evidence type="ECO:0000256" key="1">
    <source>
        <dbReference type="ARBA" id="ARBA00007179"/>
    </source>
</evidence>
<dbReference type="EMBL" id="VCEB01003923">
    <property type="protein sequence ID" value="KAB0340884.1"/>
    <property type="molecule type" value="Genomic_DNA"/>
</dbReference>
<comment type="similarity">
    <text evidence="1">Belongs to the LanC-like protein family.</text>
</comment>
<dbReference type="GO" id="GO:0046872">
    <property type="term" value="F:metal ion binding"/>
    <property type="evidence" value="ECO:0007669"/>
    <property type="project" value="UniProtKB-KW"/>
</dbReference>
<evidence type="ECO:0000256" key="3">
    <source>
        <dbReference type="SAM" id="SignalP"/>
    </source>
</evidence>
<evidence type="ECO:0000256" key="2">
    <source>
        <dbReference type="PIRSR" id="PIRSR607822-1"/>
    </source>
</evidence>
<evidence type="ECO:0000313" key="5">
    <source>
        <dbReference type="Proteomes" id="UP000326062"/>
    </source>
</evidence>
<dbReference type="InterPro" id="IPR007822">
    <property type="entry name" value="LANC-like"/>
</dbReference>
<dbReference type="PRINTS" id="PR01950">
    <property type="entry name" value="LANCSUPER"/>
</dbReference>
<dbReference type="PANTHER" id="PTHR12736:SF7">
    <property type="entry name" value="LANC-LIKE PROTEIN 3"/>
    <property type="match status" value="1"/>
</dbReference>
<dbReference type="InterPro" id="IPR012341">
    <property type="entry name" value="6hp_glycosidase-like_sf"/>
</dbReference>
<evidence type="ECO:0000313" key="4">
    <source>
        <dbReference type="EMBL" id="KAB0340884.1"/>
    </source>
</evidence>
<protein>
    <submittedName>
        <fullName evidence="4">Uncharacterized protein</fullName>
    </submittedName>
</protein>
<sequence>MRVKVLSSCSLLCLQHLGQAFLPCDSKGLRNNFGKKGKRGGGVKERGDGGLCFSSQIKSICQAILDSGKQYAMKKRKPFPLMYSYYGTEYLGAAHGLSSILQMLLSYHEHLKPSDQELVWQSVDFLMEQEQNCNWPPELGEAIERENELVHWCHGAPEVRVFLTLYHYHG</sequence>
<accession>A0A5N3UWL3</accession>
<keyword evidence="5" id="KW-1185">Reference proteome</keyword>
<gene>
    <name evidence="4" type="ORF">FD755_024645</name>
</gene>
<organism evidence="4 5">
    <name type="scientific">Muntiacus reevesi</name>
    <name type="common">Reeves' muntjac</name>
    <name type="synonym">Cervus reevesi</name>
    <dbReference type="NCBI Taxonomy" id="9886"/>
    <lineage>
        <taxon>Eukaryota</taxon>
        <taxon>Metazoa</taxon>
        <taxon>Chordata</taxon>
        <taxon>Craniata</taxon>
        <taxon>Vertebrata</taxon>
        <taxon>Euteleostomi</taxon>
        <taxon>Mammalia</taxon>
        <taxon>Eutheria</taxon>
        <taxon>Laurasiatheria</taxon>
        <taxon>Artiodactyla</taxon>
        <taxon>Ruminantia</taxon>
        <taxon>Pecora</taxon>
        <taxon>Cervidae</taxon>
        <taxon>Muntiacinae</taxon>
        <taxon>Muntiacus</taxon>
    </lineage>
</organism>
<proteinExistence type="inferred from homology"/>
<comment type="caution">
    <text evidence="4">The sequence shown here is derived from an EMBL/GenBank/DDBJ whole genome shotgun (WGS) entry which is preliminary data.</text>
</comment>
<feature type="non-terminal residue" evidence="4">
    <location>
        <position position="170"/>
    </location>
</feature>
<dbReference type="Proteomes" id="UP000326062">
    <property type="component" value="Unassembled WGS sequence"/>
</dbReference>
<name>A0A5N3UWL3_MUNRE</name>
<dbReference type="SUPFAM" id="SSF158745">
    <property type="entry name" value="LanC-like"/>
    <property type="match status" value="1"/>
</dbReference>
<dbReference type="GO" id="GO:0005886">
    <property type="term" value="C:plasma membrane"/>
    <property type="evidence" value="ECO:0007669"/>
    <property type="project" value="TreeGrafter"/>
</dbReference>
<keyword evidence="3" id="KW-0732">Signal</keyword>
<dbReference type="Pfam" id="PF05147">
    <property type="entry name" value="LANC_like"/>
    <property type="match status" value="1"/>
</dbReference>
<keyword evidence="2" id="KW-0862">Zinc</keyword>
<feature type="binding site" evidence="2">
    <location>
        <position position="153"/>
    </location>
    <ligand>
        <name>Zn(2+)</name>
        <dbReference type="ChEBI" id="CHEBI:29105"/>
    </ligand>
</feature>
<dbReference type="GO" id="GO:0031179">
    <property type="term" value="P:peptide modification"/>
    <property type="evidence" value="ECO:0007669"/>
    <property type="project" value="InterPro"/>
</dbReference>
<reference evidence="4 5" key="1">
    <citation type="submission" date="2019-06" db="EMBL/GenBank/DDBJ databases">
        <title>Discovery of a novel chromosome fission-fusion reversal in muntjac.</title>
        <authorList>
            <person name="Mudd A.B."/>
            <person name="Bredeson J.V."/>
            <person name="Baum R."/>
            <person name="Hockemeyer D."/>
            <person name="Rokhsar D.S."/>
        </authorList>
    </citation>
    <scope>NUCLEOTIDE SEQUENCE [LARGE SCALE GENOMIC DNA]</scope>
    <source>
        <strain evidence="4">UCam_UCB_Mr</strain>
        <tissue evidence="4">Fibroblast cell line</tissue>
    </source>
</reference>
<feature type="chain" id="PRO_5024446253" evidence="3">
    <location>
        <begin position="21"/>
        <end position="170"/>
    </location>
</feature>
<dbReference type="PRINTS" id="PR01951">
    <property type="entry name" value="LANCEUKARYTE"/>
</dbReference>
<dbReference type="InterPro" id="IPR020464">
    <property type="entry name" value="LanC-like_prot_euk"/>
</dbReference>